<reference evidence="3" key="1">
    <citation type="submission" date="2018-01" db="EMBL/GenBank/DDBJ databases">
        <authorList>
            <person name="Mao J.F."/>
        </authorList>
    </citation>
    <scope>NUCLEOTIDE SEQUENCE</scope>
    <source>
        <strain evidence="3">Huo1</strain>
        <tissue evidence="3">Leaf</tissue>
    </source>
</reference>
<evidence type="ECO:0000313" key="3">
    <source>
        <dbReference type="EMBL" id="KAG6413332.1"/>
    </source>
</evidence>
<dbReference type="Proteomes" id="UP000298416">
    <property type="component" value="Unassembled WGS sequence"/>
</dbReference>
<proteinExistence type="predicted"/>
<organism evidence="3">
    <name type="scientific">Salvia splendens</name>
    <name type="common">Scarlet sage</name>
    <dbReference type="NCBI Taxonomy" id="180675"/>
    <lineage>
        <taxon>Eukaryota</taxon>
        <taxon>Viridiplantae</taxon>
        <taxon>Streptophyta</taxon>
        <taxon>Embryophyta</taxon>
        <taxon>Tracheophyta</taxon>
        <taxon>Spermatophyta</taxon>
        <taxon>Magnoliopsida</taxon>
        <taxon>eudicotyledons</taxon>
        <taxon>Gunneridae</taxon>
        <taxon>Pentapetalae</taxon>
        <taxon>asterids</taxon>
        <taxon>lamiids</taxon>
        <taxon>Lamiales</taxon>
        <taxon>Lamiaceae</taxon>
        <taxon>Nepetoideae</taxon>
        <taxon>Mentheae</taxon>
        <taxon>Salviinae</taxon>
        <taxon>Salvia</taxon>
        <taxon>Salvia subgen. Calosphace</taxon>
        <taxon>core Calosphace</taxon>
    </lineage>
</organism>
<keyword evidence="1" id="KW-1133">Transmembrane helix</keyword>
<accession>A0A4D9AUS4</accession>
<dbReference type="EMBL" id="PNBA02000009">
    <property type="protein sequence ID" value="KAG6413332.1"/>
    <property type="molecule type" value="Genomic_DNA"/>
</dbReference>
<comment type="caution">
    <text evidence="3">The sequence shown here is derived from an EMBL/GenBank/DDBJ whole genome shotgun (WGS) entry which is preliminary data.</text>
</comment>
<keyword evidence="4" id="KW-1185">Reference proteome</keyword>
<dbReference type="PANTHER" id="PTHR36485">
    <property type="entry name" value="OS01G0939000 PROTEIN"/>
    <property type="match status" value="1"/>
</dbReference>
<dbReference type="AlphaFoldDB" id="A0A4D9AUS4"/>
<name>A0A4D9AUS4_SALSN</name>
<evidence type="ECO:0000313" key="4">
    <source>
        <dbReference type="Proteomes" id="UP000298416"/>
    </source>
</evidence>
<dbReference type="STRING" id="180675.A0A4D9AUS4"/>
<dbReference type="PANTHER" id="PTHR36485:SF1">
    <property type="entry name" value="TRANSMEMBRANE PROTEIN"/>
    <property type="match status" value="1"/>
</dbReference>
<feature type="transmembrane region" description="Helical" evidence="1">
    <location>
        <begin position="23"/>
        <end position="45"/>
    </location>
</feature>
<keyword evidence="1" id="KW-0812">Transmembrane</keyword>
<evidence type="ECO:0000256" key="1">
    <source>
        <dbReference type="SAM" id="Phobius"/>
    </source>
</evidence>
<sequence>MFLSCSLQKMLALEKFVASNGRIIWGWLFLIIGAFSFTSFLYATVISKLQPPSHNVIIRAIQNDCYVVVQVLLLLDSHDTSNPFCCGVFSLAEHEVVQACLILQLSTSLSNNSVRPSAAVVHIINLRRVSLWISSSHGTRKTQRLIVKIEISIGCVCIHNGGDYNSYMSCIKHGNAAKLTRHIFLLDHVFLVLEPLLIR</sequence>
<protein>
    <submittedName>
        <fullName evidence="3">Uncharacterized protein</fullName>
    </submittedName>
</protein>
<gene>
    <name evidence="2" type="ORF">SASPL_126034</name>
    <name evidence="3" type="ORF">SASPL_126041</name>
</gene>
<reference evidence="3" key="2">
    <citation type="submission" date="2020-08" db="EMBL/GenBank/DDBJ databases">
        <title>Plant Genome Project.</title>
        <authorList>
            <person name="Zhang R.-G."/>
        </authorList>
    </citation>
    <scope>NUCLEOTIDE SEQUENCE</scope>
    <source>
        <strain evidence="3">Huo1</strain>
        <tissue evidence="3">Leaf</tissue>
    </source>
</reference>
<keyword evidence="1" id="KW-0472">Membrane</keyword>
<dbReference type="EMBL" id="PNBA02000009">
    <property type="protein sequence ID" value="KAG6413325.1"/>
    <property type="molecule type" value="Genomic_DNA"/>
</dbReference>
<evidence type="ECO:0000313" key="2">
    <source>
        <dbReference type="EMBL" id="KAG6413325.1"/>
    </source>
</evidence>